<evidence type="ECO:0000313" key="2">
    <source>
        <dbReference type="Proteomes" id="UP000677537"/>
    </source>
</evidence>
<proteinExistence type="predicted"/>
<name>A0A940S4M0_9PROT</name>
<evidence type="ECO:0000313" key="1">
    <source>
        <dbReference type="EMBL" id="MBP0492119.1"/>
    </source>
</evidence>
<dbReference type="Proteomes" id="UP000677537">
    <property type="component" value="Unassembled WGS sequence"/>
</dbReference>
<dbReference type="AlphaFoldDB" id="A0A940S4M0"/>
<keyword evidence="2" id="KW-1185">Reference proteome</keyword>
<organism evidence="1 2">
    <name type="scientific">Roseomonas indoligenes</name>
    <dbReference type="NCBI Taxonomy" id="2820811"/>
    <lineage>
        <taxon>Bacteria</taxon>
        <taxon>Pseudomonadati</taxon>
        <taxon>Pseudomonadota</taxon>
        <taxon>Alphaproteobacteria</taxon>
        <taxon>Acetobacterales</taxon>
        <taxon>Roseomonadaceae</taxon>
        <taxon>Roseomonas</taxon>
    </lineage>
</organism>
<dbReference type="EMBL" id="JAGIZA010000003">
    <property type="protein sequence ID" value="MBP0492119.1"/>
    <property type="molecule type" value="Genomic_DNA"/>
</dbReference>
<accession>A0A940S4M0</accession>
<dbReference type="RefSeq" id="WP_209371364.1">
    <property type="nucleotide sequence ID" value="NZ_JAGIZA010000003.1"/>
</dbReference>
<comment type="caution">
    <text evidence="1">The sequence shown here is derived from an EMBL/GenBank/DDBJ whole genome shotgun (WGS) entry which is preliminary data.</text>
</comment>
<reference evidence="1" key="1">
    <citation type="submission" date="2021-03" db="EMBL/GenBank/DDBJ databases">
        <authorList>
            <person name="So Y."/>
        </authorList>
    </citation>
    <scope>NUCLEOTIDE SEQUENCE</scope>
    <source>
        <strain evidence="1">SG15</strain>
    </source>
</reference>
<sequence>MSATATAPRIKSNAETRADEIVAAYERCTNAQQVLLTMDRAVRSMDALRQLADQTHWERCDAARAEAFRLHVPPPEDTP</sequence>
<protein>
    <submittedName>
        <fullName evidence="1">Uncharacterized protein</fullName>
    </submittedName>
</protein>
<gene>
    <name evidence="1" type="ORF">J5Y10_04935</name>
</gene>